<evidence type="ECO:0008006" key="3">
    <source>
        <dbReference type="Google" id="ProtNLM"/>
    </source>
</evidence>
<dbReference type="AlphaFoldDB" id="A0A376C1V1"/>
<accession>A0A376C1V1</accession>
<gene>
    <name evidence="1" type="ORF">NCTC13533_00034</name>
</gene>
<reference evidence="1 2" key="1">
    <citation type="submission" date="2018-06" db="EMBL/GenBank/DDBJ databases">
        <authorList>
            <consortium name="Pathogen Informatics"/>
            <person name="Doyle S."/>
        </authorList>
    </citation>
    <scope>NUCLEOTIDE SEQUENCE [LARGE SCALE GENOMIC DNA]</scope>
    <source>
        <strain evidence="1 2">NCTC13533</strain>
    </source>
</reference>
<evidence type="ECO:0000313" key="1">
    <source>
        <dbReference type="EMBL" id="STA51377.1"/>
    </source>
</evidence>
<organism evidence="1 2">
    <name type="scientific">Chryseobacterium carnipullorum</name>
    <dbReference type="NCBI Taxonomy" id="1124835"/>
    <lineage>
        <taxon>Bacteria</taxon>
        <taxon>Pseudomonadati</taxon>
        <taxon>Bacteroidota</taxon>
        <taxon>Flavobacteriia</taxon>
        <taxon>Flavobacteriales</taxon>
        <taxon>Weeksellaceae</taxon>
        <taxon>Chryseobacterium group</taxon>
        <taxon>Chryseobacterium</taxon>
    </lineage>
</organism>
<dbReference type="EMBL" id="UFVQ01000001">
    <property type="protein sequence ID" value="STA51377.1"/>
    <property type="molecule type" value="Genomic_DNA"/>
</dbReference>
<dbReference type="Proteomes" id="UP000255224">
    <property type="component" value="Unassembled WGS sequence"/>
</dbReference>
<name>A0A376C1V1_CHRCU</name>
<protein>
    <recommendedName>
        <fullName evidence="3">Outer membrane protein beta-barrel domain-containing protein</fullName>
    </recommendedName>
</protein>
<sequence length="107" mass="12703">MGENYMVELFLEKQISEKAYIQSGFIASYTDAITFIELPVLYKYNFYKNFSVIAGPKINYIPDDETSQPYNFKRRFGISVDLGIDFKNFKSFHCGRHFFKRLNRTIR</sequence>
<proteinExistence type="predicted"/>
<evidence type="ECO:0000313" key="2">
    <source>
        <dbReference type="Proteomes" id="UP000255224"/>
    </source>
</evidence>